<sequence length="167" mass="17568">MKKITIVLIVAIAASLGLAAMPAFPAERTVTFPDGVSILGGSDITLVARESSFPVVVNNSQGNPVRVIVHLVSTSPKLIVEETTDWLIIEPGSTVNAQFPVSAIGSGDVVMVAWLTSISGVEIGPKVPIKLTVNPDVEAWAIGLFFGLVAMLTVVGFIRTSRKTRTS</sequence>
<evidence type="ECO:0000256" key="1">
    <source>
        <dbReference type="SAM" id="Phobius"/>
    </source>
</evidence>
<dbReference type="AlphaFoldDB" id="A0A6J6DAU7"/>
<evidence type="ECO:0000313" key="2">
    <source>
        <dbReference type="EMBL" id="CAB4560426.1"/>
    </source>
</evidence>
<name>A0A6J6DAU7_9ZZZZ</name>
<reference evidence="2" key="1">
    <citation type="submission" date="2020-05" db="EMBL/GenBank/DDBJ databases">
        <authorList>
            <person name="Chiriac C."/>
            <person name="Salcher M."/>
            <person name="Ghai R."/>
            <person name="Kavagutti S V."/>
        </authorList>
    </citation>
    <scope>NUCLEOTIDE SEQUENCE</scope>
</reference>
<keyword evidence="1" id="KW-0472">Membrane</keyword>
<organism evidence="2">
    <name type="scientific">freshwater metagenome</name>
    <dbReference type="NCBI Taxonomy" id="449393"/>
    <lineage>
        <taxon>unclassified sequences</taxon>
        <taxon>metagenomes</taxon>
        <taxon>ecological metagenomes</taxon>
    </lineage>
</organism>
<feature type="transmembrane region" description="Helical" evidence="1">
    <location>
        <begin position="139"/>
        <end position="158"/>
    </location>
</feature>
<keyword evidence="1" id="KW-0812">Transmembrane</keyword>
<dbReference type="Pfam" id="PF19516">
    <property type="entry name" value="DUF6049"/>
    <property type="match status" value="1"/>
</dbReference>
<accession>A0A6J6DAU7</accession>
<protein>
    <submittedName>
        <fullName evidence="2">Unannotated protein</fullName>
    </submittedName>
</protein>
<gene>
    <name evidence="2" type="ORF">UFOPK1639_00405</name>
</gene>
<dbReference type="InterPro" id="IPR046112">
    <property type="entry name" value="DUF6049"/>
</dbReference>
<proteinExistence type="predicted"/>
<dbReference type="EMBL" id="CAEZTH010000031">
    <property type="protein sequence ID" value="CAB4560426.1"/>
    <property type="molecule type" value="Genomic_DNA"/>
</dbReference>
<keyword evidence="1" id="KW-1133">Transmembrane helix</keyword>